<evidence type="ECO:0000256" key="4">
    <source>
        <dbReference type="SAM" id="MobiDB-lite"/>
    </source>
</evidence>
<dbReference type="PANTHER" id="PTHR47988">
    <property type="entry name" value="SOMATIC EMBRYOGENESIS RECEPTOR KINASE 1"/>
    <property type="match status" value="1"/>
</dbReference>
<keyword evidence="2" id="KW-0732">Signal</keyword>
<feature type="compositionally biased region" description="Basic and acidic residues" evidence="4">
    <location>
        <begin position="192"/>
        <end position="209"/>
    </location>
</feature>
<feature type="region of interest" description="Disordered" evidence="4">
    <location>
        <begin position="590"/>
        <end position="627"/>
    </location>
</feature>
<feature type="region of interest" description="Disordered" evidence="4">
    <location>
        <begin position="54"/>
        <end position="87"/>
    </location>
</feature>
<evidence type="ECO:0000256" key="1">
    <source>
        <dbReference type="ARBA" id="ARBA00022614"/>
    </source>
</evidence>
<reference evidence="5" key="1">
    <citation type="submission" date="2020-06" db="EMBL/GenBank/DDBJ databases">
        <authorList>
            <consortium name="Plant Systems Biology data submission"/>
        </authorList>
    </citation>
    <scope>NUCLEOTIDE SEQUENCE</scope>
    <source>
        <strain evidence="5">D6</strain>
    </source>
</reference>
<keyword evidence="1" id="KW-0433">Leucine-rich repeat</keyword>
<dbReference type="Proteomes" id="UP001153069">
    <property type="component" value="Unassembled WGS sequence"/>
</dbReference>
<feature type="compositionally biased region" description="Polar residues" evidence="4">
    <location>
        <begin position="115"/>
        <end position="128"/>
    </location>
</feature>
<name>A0A9N8D9M6_9STRA</name>
<accession>A0A9N8D9M6</accession>
<dbReference type="InterPro" id="IPR001611">
    <property type="entry name" value="Leu-rich_rpt"/>
</dbReference>
<dbReference type="EMBL" id="CAICTM010000009">
    <property type="protein sequence ID" value="CAB9496784.1"/>
    <property type="molecule type" value="Genomic_DNA"/>
</dbReference>
<dbReference type="AlphaFoldDB" id="A0A9N8D9M6"/>
<feature type="region of interest" description="Disordered" evidence="4">
    <location>
        <begin position="1"/>
        <end position="42"/>
    </location>
</feature>
<dbReference type="SUPFAM" id="SSF52058">
    <property type="entry name" value="L domain-like"/>
    <property type="match status" value="1"/>
</dbReference>
<keyword evidence="6" id="KW-1185">Reference proteome</keyword>
<feature type="compositionally biased region" description="Low complexity" evidence="4">
    <location>
        <begin position="22"/>
        <end position="32"/>
    </location>
</feature>
<sequence>MDPDAGSTIKTTGSVDVDDSSDSSSTSSGSDTALTHDDPEAAKAALRAKIRLQAGSLLSSKGPPVATVKTGTSSAAKRSASRNVPTSAVVGGAAAVGAGAAIAAASNNSDEDSLSFRQKTGEQSQENSPPEDAKVGSDDSMNDSKRSVVRFEGEEMDDLDKDDDIKEAPPVVTVPKTAEENAARSAAPRPSLMEHKSENPPDHDEEGGLKMDDLMDVSEEVGCSDGANTGIALCVLFLLIWIIAVPIALTNSKAIETGEDGEPAPTRAPTEAPINLINLPTVAPVAPTRVPTVAPTEEPTATPSLLLVFPSYTEEALTDPESPQSQALQWLFTDPLEYIVLELNDNNLDGEIPPEIAMLASLQRIQLQENKIVGSIPTTMAELSEMTLLDLQENFLTGPIPSELGLMTALNHIWLNGTRDATAEGTNASSIPSELALLTELEQLHLGSNKLSGNVPTELALLQNLDWLTLRNNELSGIIPSEIGLLRSISWLDLAENDLVGNIPGSVGLLNDTLRILQLEDNGLTGNLPFEMNRLTSVQQVWLQHNMLTGNVPAGLCYFKRIGKVETIWVDCEEVACDCNCMCSTVTEEDGEMGEAENGDGSEEGEDDIASAPAMVEGTNATDGRAL</sequence>
<dbReference type="FunFam" id="3.80.10.10:FF:000041">
    <property type="entry name" value="LRR receptor-like serine/threonine-protein kinase ERECTA"/>
    <property type="match status" value="2"/>
</dbReference>
<feature type="compositionally biased region" description="Acidic residues" evidence="4">
    <location>
        <begin position="590"/>
        <end position="609"/>
    </location>
</feature>
<feature type="compositionally biased region" description="Polar residues" evidence="4">
    <location>
        <begin position="69"/>
        <end position="86"/>
    </location>
</feature>
<protein>
    <submittedName>
        <fullName evidence="5">Leucine Rich Repeat</fullName>
    </submittedName>
</protein>
<feature type="region of interest" description="Disordered" evidence="4">
    <location>
        <begin position="104"/>
        <end position="209"/>
    </location>
</feature>
<dbReference type="Pfam" id="PF00560">
    <property type="entry name" value="LRR_1"/>
    <property type="match status" value="1"/>
</dbReference>
<evidence type="ECO:0000313" key="5">
    <source>
        <dbReference type="EMBL" id="CAB9496784.1"/>
    </source>
</evidence>
<organism evidence="5 6">
    <name type="scientific">Seminavis robusta</name>
    <dbReference type="NCBI Taxonomy" id="568900"/>
    <lineage>
        <taxon>Eukaryota</taxon>
        <taxon>Sar</taxon>
        <taxon>Stramenopiles</taxon>
        <taxon>Ochrophyta</taxon>
        <taxon>Bacillariophyta</taxon>
        <taxon>Bacillariophyceae</taxon>
        <taxon>Bacillariophycidae</taxon>
        <taxon>Naviculales</taxon>
        <taxon>Naviculaceae</taxon>
        <taxon>Seminavis</taxon>
    </lineage>
</organism>
<evidence type="ECO:0000256" key="3">
    <source>
        <dbReference type="ARBA" id="ARBA00022737"/>
    </source>
</evidence>
<feature type="compositionally biased region" description="Basic and acidic residues" evidence="4">
    <location>
        <begin position="131"/>
        <end position="153"/>
    </location>
</feature>
<gene>
    <name evidence="5" type="ORF">SEMRO_9_G007500.1</name>
</gene>
<dbReference type="Gene3D" id="3.80.10.10">
    <property type="entry name" value="Ribonuclease Inhibitor"/>
    <property type="match status" value="1"/>
</dbReference>
<keyword evidence="3" id="KW-0677">Repeat</keyword>
<proteinExistence type="predicted"/>
<evidence type="ECO:0000313" key="6">
    <source>
        <dbReference type="Proteomes" id="UP001153069"/>
    </source>
</evidence>
<evidence type="ECO:0000256" key="2">
    <source>
        <dbReference type="ARBA" id="ARBA00022729"/>
    </source>
</evidence>
<dbReference type="OrthoDB" id="5954366at2759"/>
<dbReference type="InterPro" id="IPR032675">
    <property type="entry name" value="LRR_dom_sf"/>
</dbReference>
<comment type="caution">
    <text evidence="5">The sequence shown here is derived from an EMBL/GenBank/DDBJ whole genome shotgun (WGS) entry which is preliminary data.</text>
</comment>